<dbReference type="RefSeq" id="WP_136356611.1">
    <property type="nucleotide sequence ID" value="NZ_SSNY01000005.1"/>
</dbReference>
<gene>
    <name evidence="1" type="ORF">E6C48_09810</name>
</gene>
<sequence length="95" mass="9821">MKRRIETVGRLLSPRLVVGALALVLVAGVAHSAATRADAPKIAAATQAEALYPDAPDGVDPVVTGPVSVSFKQRQADAGCDETVWPNVPAACYPN</sequence>
<dbReference type="EMBL" id="SSNY01000005">
    <property type="protein sequence ID" value="THF57307.1"/>
    <property type="molecule type" value="Genomic_DNA"/>
</dbReference>
<proteinExistence type="predicted"/>
<evidence type="ECO:0000313" key="1">
    <source>
        <dbReference type="EMBL" id="THF57307.1"/>
    </source>
</evidence>
<organism evidence="1 2">
    <name type="scientific">Ollibium composti</name>
    <dbReference type="NCBI Taxonomy" id="2675109"/>
    <lineage>
        <taxon>Bacteria</taxon>
        <taxon>Pseudomonadati</taxon>
        <taxon>Pseudomonadota</taxon>
        <taxon>Alphaproteobacteria</taxon>
        <taxon>Hyphomicrobiales</taxon>
        <taxon>Phyllobacteriaceae</taxon>
        <taxon>Ollibium</taxon>
    </lineage>
</organism>
<protein>
    <submittedName>
        <fullName evidence="1">Uncharacterized protein</fullName>
    </submittedName>
</protein>
<name>A0ABY2Q9C6_9HYPH</name>
<reference evidence="1 2" key="1">
    <citation type="submission" date="2019-04" db="EMBL/GenBank/DDBJ databases">
        <title>Mesorhizobium composti sp. nov., isolated from compost.</title>
        <authorList>
            <person name="Lin S.-Y."/>
            <person name="Hameed A."/>
            <person name="Hsieh Y.-T."/>
            <person name="Young C.-C."/>
        </authorList>
    </citation>
    <scope>NUCLEOTIDE SEQUENCE [LARGE SCALE GENOMIC DNA]</scope>
    <source>
        <strain evidence="1 2">CC-YTH430</strain>
    </source>
</reference>
<accession>A0ABY2Q9C6</accession>
<comment type="caution">
    <text evidence="1">The sequence shown here is derived from an EMBL/GenBank/DDBJ whole genome shotgun (WGS) entry which is preliminary data.</text>
</comment>
<keyword evidence="2" id="KW-1185">Reference proteome</keyword>
<evidence type="ECO:0000313" key="2">
    <source>
        <dbReference type="Proteomes" id="UP000306441"/>
    </source>
</evidence>
<dbReference type="Proteomes" id="UP000306441">
    <property type="component" value="Unassembled WGS sequence"/>
</dbReference>